<accession>A0A210Q820</accession>
<feature type="transmembrane region" description="Helical" evidence="5">
    <location>
        <begin position="308"/>
        <end position="332"/>
    </location>
</feature>
<dbReference type="Pfam" id="PF02931">
    <property type="entry name" value="Neur_chan_LBD"/>
    <property type="match status" value="1"/>
</dbReference>
<comment type="subcellular location">
    <subcellularLocation>
        <location evidence="1">Membrane</location>
        <topology evidence="1">Multi-pass membrane protein</topology>
    </subcellularLocation>
</comment>
<dbReference type="GO" id="GO:0005230">
    <property type="term" value="F:extracellular ligand-gated monoatomic ion channel activity"/>
    <property type="evidence" value="ECO:0007669"/>
    <property type="project" value="InterPro"/>
</dbReference>
<feature type="domain" description="Neurotransmitter-gated ion-channel transmembrane" evidence="8">
    <location>
        <begin position="250"/>
        <end position="343"/>
    </location>
</feature>
<evidence type="ECO:0000256" key="6">
    <source>
        <dbReference type="SAM" id="SignalP"/>
    </source>
</evidence>
<evidence type="ECO:0000256" key="4">
    <source>
        <dbReference type="ARBA" id="ARBA00023136"/>
    </source>
</evidence>
<feature type="transmembrane region" description="Helical" evidence="5">
    <location>
        <begin position="244"/>
        <end position="265"/>
    </location>
</feature>
<keyword evidence="2 5" id="KW-0812">Transmembrane</keyword>
<evidence type="ECO:0000256" key="2">
    <source>
        <dbReference type="ARBA" id="ARBA00022692"/>
    </source>
</evidence>
<gene>
    <name evidence="9" type="ORF">KP79_PYT10037</name>
</gene>
<dbReference type="FunFam" id="2.70.170.10:FF:000028">
    <property type="entry name" value="AcetylCholine Receptor"/>
    <property type="match status" value="1"/>
</dbReference>
<organism evidence="9 10">
    <name type="scientific">Mizuhopecten yessoensis</name>
    <name type="common">Japanese scallop</name>
    <name type="synonym">Patinopecten yessoensis</name>
    <dbReference type="NCBI Taxonomy" id="6573"/>
    <lineage>
        <taxon>Eukaryota</taxon>
        <taxon>Metazoa</taxon>
        <taxon>Spiralia</taxon>
        <taxon>Lophotrochozoa</taxon>
        <taxon>Mollusca</taxon>
        <taxon>Bivalvia</taxon>
        <taxon>Autobranchia</taxon>
        <taxon>Pteriomorphia</taxon>
        <taxon>Pectinida</taxon>
        <taxon>Pectinoidea</taxon>
        <taxon>Pectinidae</taxon>
        <taxon>Mizuhopecten</taxon>
    </lineage>
</organism>
<evidence type="ECO:0000313" key="10">
    <source>
        <dbReference type="Proteomes" id="UP000242188"/>
    </source>
</evidence>
<sequence length="450" mass="51109">MRRFYLSVLLILILNLCHDINGAGVGTPPVYSTDLETSLRTELFTGYEVLQRPSKKVDVFVTFNVLTVNDLDIKDQFMSITAYFELKWEDARLSWSDTSSTTQDFSSVQFLFSTEEYVWRPSLIIDNTIEDFSVIHDKYIPMRVTSSGFVVWNPAGIYTIACSSDITYYPLDIQSCTLSLSSWAYTSDEIDLKLSTPAIDFSFYSDNGEWEMVTFSASTGDAKTRGDHTFANVKFTLTMRRRPLFHVLNTLFPVALMSVLSAMVFKLPADSGEKMGFSLTVLLAYAVYLTLISDTIPSTSVTACYLSIYLALILMFGTFAVMCSILVLNVYFRAEEMEISKGWRLATKVMAFLVRWQQPCLPYRCHIRQNDRGNKVESLSLQKAPLPDDKNSIVDQQEVVIENEVNDDLEISWKIISYILDKFFFVCFLGSIGISTFVFLGLIFSEFNSV</sequence>
<feature type="signal peptide" evidence="6">
    <location>
        <begin position="1"/>
        <end position="22"/>
    </location>
</feature>
<dbReference type="Gene3D" id="1.20.58.390">
    <property type="entry name" value="Neurotransmitter-gated ion-channel transmembrane domain"/>
    <property type="match status" value="1"/>
</dbReference>
<dbReference type="CDD" id="cd19051">
    <property type="entry name" value="LGIC_TM_cation"/>
    <property type="match status" value="1"/>
</dbReference>
<proteinExistence type="predicted"/>
<evidence type="ECO:0000313" key="9">
    <source>
        <dbReference type="EMBL" id="OWF44873.1"/>
    </source>
</evidence>
<dbReference type="Pfam" id="PF02932">
    <property type="entry name" value="Neur_chan_memb"/>
    <property type="match status" value="1"/>
</dbReference>
<dbReference type="InterPro" id="IPR006202">
    <property type="entry name" value="Neur_chan_lig-bd"/>
</dbReference>
<feature type="transmembrane region" description="Helical" evidence="5">
    <location>
        <begin position="423"/>
        <end position="444"/>
    </location>
</feature>
<dbReference type="CDD" id="cd18989">
    <property type="entry name" value="LGIC_ECD_cation"/>
    <property type="match status" value="1"/>
</dbReference>
<keyword evidence="10" id="KW-1185">Reference proteome</keyword>
<comment type="caution">
    <text evidence="9">The sequence shown here is derived from an EMBL/GenBank/DDBJ whole genome shotgun (WGS) entry which is preliminary data.</text>
</comment>
<dbReference type="EMBL" id="NEDP02004656">
    <property type="protein sequence ID" value="OWF44873.1"/>
    <property type="molecule type" value="Genomic_DNA"/>
</dbReference>
<dbReference type="GO" id="GO:0004888">
    <property type="term" value="F:transmembrane signaling receptor activity"/>
    <property type="evidence" value="ECO:0007669"/>
    <property type="project" value="InterPro"/>
</dbReference>
<protein>
    <submittedName>
        <fullName evidence="9">Neuronal acetylcholine receptor subunit alpha-6</fullName>
    </submittedName>
</protein>
<keyword evidence="3 5" id="KW-1133">Transmembrane helix</keyword>
<feature type="chain" id="PRO_5013188267" evidence="6">
    <location>
        <begin position="23"/>
        <end position="450"/>
    </location>
</feature>
<dbReference type="PANTHER" id="PTHR18945">
    <property type="entry name" value="NEUROTRANSMITTER GATED ION CHANNEL"/>
    <property type="match status" value="1"/>
</dbReference>
<evidence type="ECO:0000259" key="7">
    <source>
        <dbReference type="Pfam" id="PF02931"/>
    </source>
</evidence>
<dbReference type="InterPro" id="IPR036734">
    <property type="entry name" value="Neur_chan_lig-bd_sf"/>
</dbReference>
<feature type="domain" description="Neurotransmitter-gated ion-channel ligand-binding" evidence="7">
    <location>
        <begin position="37"/>
        <end position="243"/>
    </location>
</feature>
<dbReference type="Gene3D" id="2.70.170.10">
    <property type="entry name" value="Neurotransmitter-gated ion-channel ligand-binding domain"/>
    <property type="match status" value="1"/>
</dbReference>
<dbReference type="GO" id="GO:0016020">
    <property type="term" value="C:membrane"/>
    <property type="evidence" value="ECO:0007669"/>
    <property type="project" value="UniProtKB-SubCell"/>
</dbReference>
<evidence type="ECO:0000259" key="8">
    <source>
        <dbReference type="Pfam" id="PF02932"/>
    </source>
</evidence>
<dbReference type="Proteomes" id="UP000242188">
    <property type="component" value="Unassembled WGS sequence"/>
</dbReference>
<keyword evidence="9" id="KW-0675">Receptor</keyword>
<dbReference type="InterPro" id="IPR036719">
    <property type="entry name" value="Neuro-gated_channel_TM_sf"/>
</dbReference>
<reference evidence="9 10" key="1">
    <citation type="journal article" date="2017" name="Nat. Ecol. Evol.">
        <title>Scallop genome provides insights into evolution of bilaterian karyotype and development.</title>
        <authorList>
            <person name="Wang S."/>
            <person name="Zhang J."/>
            <person name="Jiao W."/>
            <person name="Li J."/>
            <person name="Xun X."/>
            <person name="Sun Y."/>
            <person name="Guo X."/>
            <person name="Huan P."/>
            <person name="Dong B."/>
            <person name="Zhang L."/>
            <person name="Hu X."/>
            <person name="Sun X."/>
            <person name="Wang J."/>
            <person name="Zhao C."/>
            <person name="Wang Y."/>
            <person name="Wang D."/>
            <person name="Huang X."/>
            <person name="Wang R."/>
            <person name="Lv J."/>
            <person name="Li Y."/>
            <person name="Zhang Z."/>
            <person name="Liu B."/>
            <person name="Lu W."/>
            <person name="Hui Y."/>
            <person name="Liang J."/>
            <person name="Zhou Z."/>
            <person name="Hou R."/>
            <person name="Li X."/>
            <person name="Liu Y."/>
            <person name="Li H."/>
            <person name="Ning X."/>
            <person name="Lin Y."/>
            <person name="Zhao L."/>
            <person name="Xing Q."/>
            <person name="Dou J."/>
            <person name="Li Y."/>
            <person name="Mao J."/>
            <person name="Guo H."/>
            <person name="Dou H."/>
            <person name="Li T."/>
            <person name="Mu C."/>
            <person name="Jiang W."/>
            <person name="Fu Q."/>
            <person name="Fu X."/>
            <person name="Miao Y."/>
            <person name="Liu J."/>
            <person name="Yu Q."/>
            <person name="Li R."/>
            <person name="Liao H."/>
            <person name="Li X."/>
            <person name="Kong Y."/>
            <person name="Jiang Z."/>
            <person name="Chourrout D."/>
            <person name="Li R."/>
            <person name="Bao Z."/>
        </authorList>
    </citation>
    <scope>NUCLEOTIDE SEQUENCE [LARGE SCALE GENOMIC DNA]</scope>
    <source>
        <strain evidence="9 10">PY_sf001</strain>
    </source>
</reference>
<feature type="transmembrane region" description="Helical" evidence="5">
    <location>
        <begin position="277"/>
        <end position="296"/>
    </location>
</feature>
<dbReference type="InterPro" id="IPR006201">
    <property type="entry name" value="Neur_channel"/>
</dbReference>
<dbReference type="OrthoDB" id="6135924at2759"/>
<name>A0A210Q820_MIZYE</name>
<dbReference type="PRINTS" id="PR00252">
    <property type="entry name" value="NRIONCHANNEL"/>
</dbReference>
<evidence type="ECO:0000256" key="1">
    <source>
        <dbReference type="ARBA" id="ARBA00004141"/>
    </source>
</evidence>
<evidence type="ECO:0000256" key="3">
    <source>
        <dbReference type="ARBA" id="ARBA00022989"/>
    </source>
</evidence>
<keyword evidence="4 5" id="KW-0472">Membrane</keyword>
<dbReference type="AlphaFoldDB" id="A0A210Q820"/>
<dbReference type="SUPFAM" id="SSF90112">
    <property type="entry name" value="Neurotransmitter-gated ion-channel transmembrane pore"/>
    <property type="match status" value="1"/>
</dbReference>
<dbReference type="STRING" id="6573.A0A210Q820"/>
<keyword evidence="6" id="KW-0732">Signal</keyword>
<dbReference type="InterPro" id="IPR006029">
    <property type="entry name" value="Neurotrans-gated_channel_TM"/>
</dbReference>
<dbReference type="SUPFAM" id="SSF63712">
    <property type="entry name" value="Nicotinic receptor ligand binding domain-like"/>
    <property type="match status" value="1"/>
</dbReference>
<evidence type="ECO:0000256" key="5">
    <source>
        <dbReference type="SAM" id="Phobius"/>
    </source>
</evidence>
<dbReference type="InterPro" id="IPR038050">
    <property type="entry name" value="Neuro_actylchol_rec"/>
</dbReference>